<accession>A0ACB6UYA0</accession>
<reference evidence="1 2" key="1">
    <citation type="journal article" date="2020" name="Front. Microbiol.">
        <title>Phenotypic and Genetic Characterization of the Cheese Ripening Yeast Geotrichum candidum.</title>
        <authorList>
            <person name="Perkins V."/>
            <person name="Vignola S."/>
            <person name="Lessard M.H."/>
            <person name="Plante P.L."/>
            <person name="Corbeil J."/>
            <person name="Dugat-Bony E."/>
            <person name="Frenette M."/>
            <person name="Labrie S."/>
        </authorList>
    </citation>
    <scope>NUCLEOTIDE SEQUENCE [LARGE SCALE GENOMIC DNA]</scope>
    <source>
        <strain evidence="1 2">LMA-1147</strain>
    </source>
</reference>
<sequence length="192" mass="21619">MSTTTTTESLPPILNSISLPPLPKQPPLESNLYNFEYLNSQFFLSARAEEDGEEDEQYFMSILTTNNNIDTTPTASQPQPQTQSQQIELSTHRPTASATIPDLVSSSYQSIRMFTHSSIDDDDYDEYDSSMSDSEDLLSEDYDGVFGNDELVEHTASELDRLVVEDRAGLLKLKFLDPLSTGRRRPLSSIYF</sequence>
<evidence type="ECO:0000313" key="2">
    <source>
        <dbReference type="Proteomes" id="UP000744676"/>
    </source>
</evidence>
<comment type="caution">
    <text evidence="1">The sequence shown here is derived from an EMBL/GenBank/DDBJ whole genome shotgun (WGS) entry which is preliminary data.</text>
</comment>
<keyword evidence="2" id="KW-1185">Reference proteome</keyword>
<dbReference type="Proteomes" id="UP000744676">
    <property type="component" value="Unassembled WGS sequence"/>
</dbReference>
<proteinExistence type="predicted"/>
<gene>
    <name evidence="1" type="ORF">D0Z00_004477</name>
</gene>
<evidence type="ECO:0000313" key="1">
    <source>
        <dbReference type="EMBL" id="KAF5092649.1"/>
    </source>
</evidence>
<protein>
    <submittedName>
        <fullName evidence="1">Uncharacterized protein</fullName>
    </submittedName>
</protein>
<name>A0ACB6UYA0_9ASCO</name>
<dbReference type="EMBL" id="QVQA01000345">
    <property type="protein sequence ID" value="KAF5092649.1"/>
    <property type="molecule type" value="Genomic_DNA"/>
</dbReference>
<organism evidence="1 2">
    <name type="scientific">Geotrichum galactomycetum</name>
    <dbReference type="NCBI Taxonomy" id="27317"/>
    <lineage>
        <taxon>Eukaryota</taxon>
        <taxon>Fungi</taxon>
        <taxon>Dikarya</taxon>
        <taxon>Ascomycota</taxon>
        <taxon>Saccharomycotina</taxon>
        <taxon>Dipodascomycetes</taxon>
        <taxon>Dipodascales</taxon>
        <taxon>Dipodascaceae</taxon>
        <taxon>Geotrichum</taxon>
    </lineage>
</organism>